<reference evidence="3" key="1">
    <citation type="journal article" date="2021" name="IMA Fungus">
        <title>Genomic characterization of three marine fungi, including Emericellopsis atlantica sp. nov. with signatures of a generalist lifestyle and marine biomass degradation.</title>
        <authorList>
            <person name="Hagestad O.C."/>
            <person name="Hou L."/>
            <person name="Andersen J.H."/>
            <person name="Hansen E.H."/>
            <person name="Altermark B."/>
            <person name="Li C."/>
            <person name="Kuhnert E."/>
            <person name="Cox R.J."/>
            <person name="Crous P.W."/>
            <person name="Spatafora J.W."/>
            <person name="Lail K."/>
            <person name="Amirebrahimi M."/>
            <person name="Lipzen A."/>
            <person name="Pangilinan J."/>
            <person name="Andreopoulos W."/>
            <person name="Hayes R.D."/>
            <person name="Ng V."/>
            <person name="Grigoriev I.V."/>
            <person name="Jackson S.A."/>
            <person name="Sutton T.D.S."/>
            <person name="Dobson A.D.W."/>
            <person name="Rama T."/>
        </authorList>
    </citation>
    <scope>NUCLEOTIDE SEQUENCE</scope>
    <source>
        <strain evidence="3">TRa018bII</strain>
    </source>
</reference>
<evidence type="ECO:0008006" key="5">
    <source>
        <dbReference type="Google" id="ProtNLM"/>
    </source>
</evidence>
<evidence type="ECO:0000313" key="4">
    <source>
        <dbReference type="Proteomes" id="UP000824998"/>
    </source>
</evidence>
<accession>A0A9P7YCZ4</accession>
<dbReference type="OrthoDB" id="10444048at2759"/>
<name>A0A9P7YCZ4_9HELO</name>
<evidence type="ECO:0000313" key="3">
    <source>
        <dbReference type="EMBL" id="KAG9231366.1"/>
    </source>
</evidence>
<organism evidence="3 4">
    <name type="scientific">Amylocarpus encephaloides</name>
    <dbReference type="NCBI Taxonomy" id="45428"/>
    <lineage>
        <taxon>Eukaryota</taxon>
        <taxon>Fungi</taxon>
        <taxon>Dikarya</taxon>
        <taxon>Ascomycota</taxon>
        <taxon>Pezizomycotina</taxon>
        <taxon>Leotiomycetes</taxon>
        <taxon>Helotiales</taxon>
        <taxon>Helotiales incertae sedis</taxon>
        <taxon>Amylocarpus</taxon>
    </lineage>
</organism>
<keyword evidence="4" id="KW-1185">Reference proteome</keyword>
<dbReference type="Proteomes" id="UP000824998">
    <property type="component" value="Unassembled WGS sequence"/>
</dbReference>
<feature type="region of interest" description="Disordered" evidence="1">
    <location>
        <begin position="90"/>
        <end position="112"/>
    </location>
</feature>
<feature type="chain" id="PRO_5040421203" description="F-box domain-containing protein" evidence="2">
    <location>
        <begin position="22"/>
        <end position="112"/>
    </location>
</feature>
<gene>
    <name evidence="3" type="ORF">BJ875DRAFT_469704</name>
</gene>
<evidence type="ECO:0000256" key="1">
    <source>
        <dbReference type="SAM" id="MobiDB-lite"/>
    </source>
</evidence>
<sequence length="112" mass="12732">MFHLLLLTFRVLRQLPLLSKSILIFTGSRCPMSTSQSRPAGITWAGFPPEVQFKILKEALCTEGVTGRGAPDIARLSFVCKDWEREIQSRRARVPQKKKREKGKHGKIISRV</sequence>
<dbReference type="EMBL" id="MU251606">
    <property type="protein sequence ID" value="KAG9231366.1"/>
    <property type="molecule type" value="Genomic_DNA"/>
</dbReference>
<comment type="caution">
    <text evidence="3">The sequence shown here is derived from an EMBL/GenBank/DDBJ whole genome shotgun (WGS) entry which is preliminary data.</text>
</comment>
<feature type="signal peptide" evidence="2">
    <location>
        <begin position="1"/>
        <end position="21"/>
    </location>
</feature>
<dbReference type="AlphaFoldDB" id="A0A9P7YCZ4"/>
<evidence type="ECO:0000256" key="2">
    <source>
        <dbReference type="SAM" id="SignalP"/>
    </source>
</evidence>
<keyword evidence="2" id="KW-0732">Signal</keyword>
<proteinExistence type="predicted"/>
<protein>
    <recommendedName>
        <fullName evidence="5">F-box domain-containing protein</fullName>
    </recommendedName>
</protein>